<evidence type="ECO:0000313" key="10">
    <source>
        <dbReference type="Proteomes" id="UP000266272"/>
    </source>
</evidence>
<comment type="caution">
    <text evidence="9">The sequence shown here is derived from an EMBL/GenBank/DDBJ whole genome shotgun (WGS) entry which is preliminary data.</text>
</comment>
<name>A0A395P138_TRIAR</name>
<dbReference type="Proteomes" id="UP000266272">
    <property type="component" value="Unassembled WGS sequence"/>
</dbReference>
<evidence type="ECO:0000256" key="8">
    <source>
        <dbReference type="SAM" id="Phobius"/>
    </source>
</evidence>
<dbReference type="NCBIfam" id="NF004051">
    <property type="entry name" value="PRK05571.1"/>
    <property type="match status" value="1"/>
</dbReference>
<dbReference type="Pfam" id="PF02502">
    <property type="entry name" value="LacAB_rpiB"/>
    <property type="match status" value="1"/>
</dbReference>
<evidence type="ECO:0000256" key="5">
    <source>
        <dbReference type="ARBA" id="ARBA00023235"/>
    </source>
</evidence>
<keyword evidence="8" id="KW-0472">Membrane</keyword>
<dbReference type="Pfam" id="PF00121">
    <property type="entry name" value="TIM"/>
    <property type="match status" value="1"/>
</dbReference>
<evidence type="ECO:0000256" key="6">
    <source>
        <dbReference type="ARBA" id="ARBA00024331"/>
    </source>
</evidence>
<keyword evidence="8" id="KW-0812">Transmembrane</keyword>
<dbReference type="Gene3D" id="3.40.1400.10">
    <property type="entry name" value="Sugar-phosphate isomerase, RpiB/LacA/LacB"/>
    <property type="match status" value="1"/>
</dbReference>
<evidence type="ECO:0000256" key="7">
    <source>
        <dbReference type="ARBA" id="ARBA00031906"/>
    </source>
</evidence>
<dbReference type="OrthoDB" id="6715177at2759"/>
<dbReference type="EMBL" id="PXOA01000010">
    <property type="protein sequence ID" value="RFU82034.1"/>
    <property type="molecule type" value="Genomic_DNA"/>
</dbReference>
<dbReference type="Gene3D" id="3.20.20.70">
    <property type="entry name" value="Aldolase class I"/>
    <property type="match status" value="1"/>
</dbReference>
<dbReference type="InterPro" id="IPR013785">
    <property type="entry name" value="Aldolase_TIM"/>
</dbReference>
<comment type="subunit">
    <text evidence="3">Homodimer.</text>
</comment>
<dbReference type="InterPro" id="IPR035990">
    <property type="entry name" value="TIM_sf"/>
</dbReference>
<proteinExistence type="inferred from homology"/>
<dbReference type="SUPFAM" id="SSF51351">
    <property type="entry name" value="Triosephosphate isomerase (TIM)"/>
    <property type="match status" value="1"/>
</dbReference>
<dbReference type="GO" id="GO:0006096">
    <property type="term" value="P:glycolytic process"/>
    <property type="evidence" value="ECO:0007669"/>
    <property type="project" value="UniProtKB-UniPathway"/>
</dbReference>
<evidence type="ECO:0000256" key="4">
    <source>
        <dbReference type="ARBA" id="ARBA00011940"/>
    </source>
</evidence>
<dbReference type="NCBIfam" id="TIGR00689">
    <property type="entry name" value="rpiB_lacA_lacB"/>
    <property type="match status" value="1"/>
</dbReference>
<comment type="pathway">
    <text evidence="6">Carbohydrate biosynthesis.</text>
</comment>
<comment type="similarity">
    <text evidence="1">Belongs to the triosephosphate isomerase family.</text>
</comment>
<gene>
    <name evidence="9" type="ORF">TARUN_113</name>
</gene>
<evidence type="ECO:0000256" key="2">
    <source>
        <dbReference type="ARBA" id="ARBA00008754"/>
    </source>
</evidence>
<dbReference type="STRING" id="490622.A0A395P138"/>
<dbReference type="NCBIfam" id="TIGR02133">
    <property type="entry name" value="RPI_actino"/>
    <property type="match status" value="1"/>
</dbReference>
<dbReference type="InterPro" id="IPR036569">
    <property type="entry name" value="RpiB_LacA_LacB_sf"/>
</dbReference>
<dbReference type="PANTHER" id="PTHR43732:SF1">
    <property type="entry name" value="RIBOSE 5-PHOSPHATE ISOMERASE"/>
    <property type="match status" value="1"/>
</dbReference>
<dbReference type="SUPFAM" id="SSF89623">
    <property type="entry name" value="Ribose/Galactose isomerase RpiB/AlsB"/>
    <property type="match status" value="1"/>
</dbReference>
<organism evidence="9 10">
    <name type="scientific">Trichoderma arundinaceum</name>
    <dbReference type="NCBI Taxonomy" id="490622"/>
    <lineage>
        <taxon>Eukaryota</taxon>
        <taxon>Fungi</taxon>
        <taxon>Dikarya</taxon>
        <taxon>Ascomycota</taxon>
        <taxon>Pezizomycotina</taxon>
        <taxon>Sordariomycetes</taxon>
        <taxon>Hypocreomycetidae</taxon>
        <taxon>Hypocreales</taxon>
        <taxon>Hypocreaceae</taxon>
        <taxon>Trichoderma</taxon>
    </lineage>
</organism>
<keyword evidence="10" id="KW-1185">Reference proteome</keyword>
<dbReference type="GO" id="GO:0006094">
    <property type="term" value="P:gluconeogenesis"/>
    <property type="evidence" value="ECO:0007669"/>
    <property type="project" value="UniProtKB-UniPathway"/>
</dbReference>
<dbReference type="PROSITE" id="PS51440">
    <property type="entry name" value="TIM_2"/>
    <property type="match status" value="1"/>
</dbReference>
<dbReference type="InterPro" id="IPR011860">
    <property type="entry name" value="Rib-5-P_Isoase_Actino"/>
</dbReference>
<dbReference type="UniPathway" id="UPA00109">
    <property type="reaction ID" value="UER00189"/>
</dbReference>
<keyword evidence="5 9" id="KW-0413">Isomerase</keyword>
<evidence type="ECO:0000256" key="3">
    <source>
        <dbReference type="ARBA" id="ARBA00011738"/>
    </source>
</evidence>
<evidence type="ECO:0000313" key="9">
    <source>
        <dbReference type="EMBL" id="RFU82034.1"/>
    </source>
</evidence>
<dbReference type="InterPro" id="IPR051812">
    <property type="entry name" value="SPI_LacAB/RpiB"/>
</dbReference>
<comment type="similarity">
    <text evidence="2">Belongs to the LacAB/RpiB family.</text>
</comment>
<accession>A0A395P138</accession>
<keyword evidence="8" id="KW-1133">Transmembrane helix</keyword>
<dbReference type="PANTHER" id="PTHR43732">
    <property type="entry name" value="RIBOSE 5-PHOSPHATE ISOMERASE-RELATED"/>
    <property type="match status" value="1"/>
</dbReference>
<dbReference type="EC" id="5.3.1.1" evidence="4"/>
<evidence type="ECO:0000256" key="1">
    <source>
        <dbReference type="ARBA" id="ARBA00007422"/>
    </source>
</evidence>
<protein>
    <recommendedName>
        <fullName evidence="4">triose-phosphate isomerase</fullName>
        <ecNumber evidence="4">5.3.1.1</ecNumber>
    </recommendedName>
    <alternativeName>
        <fullName evidence="7">Triose-phosphate isomerase</fullName>
    </alternativeName>
</protein>
<dbReference type="GO" id="GO:0004807">
    <property type="term" value="F:triose-phosphate isomerase activity"/>
    <property type="evidence" value="ECO:0007669"/>
    <property type="project" value="UniProtKB-EC"/>
</dbReference>
<feature type="transmembrane region" description="Helical" evidence="8">
    <location>
        <begin position="148"/>
        <end position="171"/>
    </location>
</feature>
<dbReference type="UniPathway" id="UPA00138"/>
<dbReference type="InterPro" id="IPR003500">
    <property type="entry name" value="RpiB_LacA_LacB"/>
</dbReference>
<dbReference type="FunFam" id="3.40.1400.10:FF:000004">
    <property type="entry name" value="Ribose 5-phosphate isomerase"/>
    <property type="match status" value="1"/>
</dbReference>
<reference evidence="9 10" key="1">
    <citation type="journal article" date="2018" name="PLoS Pathog.">
        <title>Evolution of structural diversity of trichothecenes, a family of toxins produced by plant pathogenic and entomopathogenic fungi.</title>
        <authorList>
            <person name="Proctor R.H."/>
            <person name="McCormick S.P."/>
            <person name="Kim H.S."/>
            <person name="Cardoza R.E."/>
            <person name="Stanley A.M."/>
            <person name="Lindo L."/>
            <person name="Kelly A."/>
            <person name="Brown D.W."/>
            <person name="Lee T."/>
            <person name="Vaughan M.M."/>
            <person name="Alexander N.J."/>
            <person name="Busman M."/>
            <person name="Gutierrez S."/>
        </authorList>
    </citation>
    <scope>NUCLEOTIDE SEQUENCE [LARGE SCALE GENOMIC DNA]</scope>
    <source>
        <strain evidence="9 10">IBT 40837</strain>
    </source>
</reference>
<dbReference type="AlphaFoldDB" id="A0A395P138"/>
<dbReference type="InterPro" id="IPR000652">
    <property type="entry name" value="Triosephosphate_isomerase"/>
</dbReference>
<sequence>MAPKWRIAMGCDDAGVSYKNTIKKDFEGDDRVGEVIDVGSDETSDKTPYPLRAAAAARLVAEGKADRALLICGTGLGVAISANKVKGIRAVTAHDSFSVERSVKSNNAQVLCMGERVVGLEVARRLATEWLAYEFDPSSASAKKVEEIGYLEVFVAFAAVIFMSTALFDIWPSPLADKKICEAARLFIASSVVMSDKVPRRRLVGLSTKMYFSLQRTSDFTDSFISKLAGVPQELLSNIDIFIIPDFISLTSTIAQLASNSIPIWIGAQDCHWEDQGAFTGEVSPVVLSSAGVKLVEVGHAERRRIFGEDDAVVAKKSAAVSRNDMIPLVCIGERTHGDIDVAVDECRVQVDAVMSSLPDAAEVILAYEPVWAIGASQPAGETHILKVVSGIRSLDCVKRRTGTTRVLYGGSAGPGLYERLKDGLDGLFLGRFGHDPQQFVKTIREVAEA</sequence>
<dbReference type="CDD" id="cd00311">
    <property type="entry name" value="TIM"/>
    <property type="match status" value="1"/>
</dbReference>